<dbReference type="InterPro" id="IPR012340">
    <property type="entry name" value="NA-bd_OB-fold"/>
</dbReference>
<comment type="caution">
    <text evidence="7">The sequence shown here is derived from an EMBL/GenBank/DDBJ whole genome shotgun (WGS) entry which is preliminary data.</text>
</comment>
<accession>A0A9D2J787</accession>
<evidence type="ECO:0000256" key="4">
    <source>
        <dbReference type="ARBA" id="ARBA00023136"/>
    </source>
</evidence>
<name>A0A9D2J787_9FIRM</name>
<dbReference type="AlphaFoldDB" id="A0A9D2J787"/>
<protein>
    <submittedName>
        <fullName evidence="7">NfeD family protein</fullName>
    </submittedName>
</protein>
<dbReference type="GO" id="GO:0005886">
    <property type="term" value="C:plasma membrane"/>
    <property type="evidence" value="ECO:0007669"/>
    <property type="project" value="TreeGrafter"/>
</dbReference>
<reference evidence="7" key="2">
    <citation type="submission" date="2021-04" db="EMBL/GenBank/DDBJ databases">
        <authorList>
            <person name="Gilroy R."/>
        </authorList>
    </citation>
    <scope>NUCLEOTIDE SEQUENCE</scope>
    <source>
        <strain evidence="7">CHK179-28034</strain>
    </source>
</reference>
<keyword evidence="4 5" id="KW-0472">Membrane</keyword>
<dbReference type="InterPro" id="IPR052165">
    <property type="entry name" value="Membrane_assoc_protease"/>
</dbReference>
<keyword evidence="2 5" id="KW-0812">Transmembrane</keyword>
<reference evidence="7" key="1">
    <citation type="journal article" date="2021" name="PeerJ">
        <title>Extensive microbial diversity within the chicken gut microbiome revealed by metagenomics and culture.</title>
        <authorList>
            <person name="Gilroy R."/>
            <person name="Ravi A."/>
            <person name="Getino M."/>
            <person name="Pursley I."/>
            <person name="Horton D.L."/>
            <person name="Alikhan N.F."/>
            <person name="Baker D."/>
            <person name="Gharbi K."/>
            <person name="Hall N."/>
            <person name="Watson M."/>
            <person name="Adriaenssens E.M."/>
            <person name="Foster-Nyarko E."/>
            <person name="Jarju S."/>
            <person name="Secka A."/>
            <person name="Antonio M."/>
            <person name="Oren A."/>
            <person name="Chaudhuri R.R."/>
            <person name="La Ragione R."/>
            <person name="Hildebrand F."/>
            <person name="Pallen M.J."/>
        </authorList>
    </citation>
    <scope>NUCLEOTIDE SEQUENCE</scope>
    <source>
        <strain evidence="7">CHK179-28034</strain>
    </source>
</reference>
<keyword evidence="3 5" id="KW-1133">Transmembrane helix</keyword>
<dbReference type="SUPFAM" id="SSF141322">
    <property type="entry name" value="NfeD domain-like"/>
    <property type="match status" value="1"/>
</dbReference>
<dbReference type="Proteomes" id="UP000824049">
    <property type="component" value="Unassembled WGS sequence"/>
</dbReference>
<comment type="subcellular location">
    <subcellularLocation>
        <location evidence="1">Membrane</location>
        <topology evidence="1">Multi-pass membrane protein</topology>
    </subcellularLocation>
</comment>
<dbReference type="PANTHER" id="PTHR33507:SF3">
    <property type="entry name" value="INNER MEMBRANE PROTEIN YBBJ"/>
    <property type="match status" value="1"/>
</dbReference>
<feature type="transmembrane region" description="Helical" evidence="5">
    <location>
        <begin position="7"/>
        <end position="29"/>
    </location>
</feature>
<evidence type="ECO:0000259" key="6">
    <source>
        <dbReference type="Pfam" id="PF01957"/>
    </source>
</evidence>
<feature type="transmembrane region" description="Helical" evidence="5">
    <location>
        <begin position="41"/>
        <end position="62"/>
    </location>
</feature>
<evidence type="ECO:0000256" key="5">
    <source>
        <dbReference type="SAM" id="Phobius"/>
    </source>
</evidence>
<organism evidence="7 8">
    <name type="scientific">Candidatus Anaerobutyricum stercoris</name>
    <dbReference type="NCBI Taxonomy" id="2838457"/>
    <lineage>
        <taxon>Bacteria</taxon>
        <taxon>Bacillati</taxon>
        <taxon>Bacillota</taxon>
        <taxon>Clostridia</taxon>
        <taxon>Lachnospirales</taxon>
        <taxon>Lachnospiraceae</taxon>
        <taxon>Anaerobutyricum</taxon>
    </lineage>
</organism>
<evidence type="ECO:0000256" key="2">
    <source>
        <dbReference type="ARBA" id="ARBA00022692"/>
    </source>
</evidence>
<gene>
    <name evidence="7" type="ORF">H9968_07200</name>
</gene>
<feature type="domain" description="NfeD-like C-terminal" evidence="6">
    <location>
        <begin position="80"/>
        <end position="141"/>
    </location>
</feature>
<dbReference type="EMBL" id="DXBR01000062">
    <property type="protein sequence ID" value="HIZ39695.1"/>
    <property type="molecule type" value="Genomic_DNA"/>
</dbReference>
<dbReference type="PANTHER" id="PTHR33507">
    <property type="entry name" value="INNER MEMBRANE PROTEIN YBBJ"/>
    <property type="match status" value="1"/>
</dbReference>
<evidence type="ECO:0000256" key="1">
    <source>
        <dbReference type="ARBA" id="ARBA00004141"/>
    </source>
</evidence>
<evidence type="ECO:0000313" key="8">
    <source>
        <dbReference type="Proteomes" id="UP000824049"/>
    </source>
</evidence>
<evidence type="ECO:0000256" key="3">
    <source>
        <dbReference type="ARBA" id="ARBA00022989"/>
    </source>
</evidence>
<dbReference type="Gene3D" id="2.40.50.140">
    <property type="entry name" value="Nucleic acid-binding proteins"/>
    <property type="match status" value="1"/>
</dbReference>
<dbReference type="Pfam" id="PF01957">
    <property type="entry name" value="NfeD"/>
    <property type="match status" value="1"/>
</dbReference>
<dbReference type="InterPro" id="IPR002810">
    <property type="entry name" value="NfeD-like_C"/>
</dbReference>
<evidence type="ECO:0000313" key="7">
    <source>
        <dbReference type="EMBL" id="HIZ39695.1"/>
    </source>
</evidence>
<sequence length="145" mass="15608">MAVLYWLIAAAVLLILELLTMGLTTIWFAGGALVGALTAALHLPVGVQVAAFVVVSVVLLIVTRPLAKKYLNSRTVKTNADSLVGRSCIVTQTIDNLRAEGQVTIMGQVWTARSVQDEQILPKDTRVKVKSISGVKLIVEPDSER</sequence>
<proteinExistence type="predicted"/>